<feature type="domain" description="Cytochrome c-552/4" evidence="3">
    <location>
        <begin position="254"/>
        <end position="293"/>
    </location>
</feature>
<keyword evidence="1" id="KW-0732">Signal</keyword>
<dbReference type="Gene3D" id="1.10.1130.10">
    <property type="entry name" value="Flavocytochrome C3, Chain A"/>
    <property type="match status" value="2"/>
</dbReference>
<evidence type="ECO:0000313" key="5">
    <source>
        <dbReference type="Proteomes" id="UP000195975"/>
    </source>
</evidence>
<dbReference type="InterPro" id="IPR051829">
    <property type="entry name" value="Multiheme_Cytochr_ET"/>
</dbReference>
<dbReference type="EMBL" id="NFIJ01000007">
    <property type="protein sequence ID" value="OUO05395.1"/>
    <property type="molecule type" value="Genomic_DNA"/>
</dbReference>
<dbReference type="AlphaFoldDB" id="A0A9Q5SRI9"/>
<keyword evidence="2" id="KW-0472">Membrane</keyword>
<proteinExistence type="predicted"/>
<evidence type="ECO:0000256" key="2">
    <source>
        <dbReference type="SAM" id="Phobius"/>
    </source>
</evidence>
<accession>A0A9Q5SRI9</accession>
<dbReference type="InterPro" id="IPR036280">
    <property type="entry name" value="Multihaem_cyt_sf"/>
</dbReference>
<organism evidence="4 5">
    <name type="scientific">Parabacteroides johnsonii</name>
    <dbReference type="NCBI Taxonomy" id="387661"/>
    <lineage>
        <taxon>Bacteria</taxon>
        <taxon>Pseudomonadati</taxon>
        <taxon>Bacteroidota</taxon>
        <taxon>Bacteroidia</taxon>
        <taxon>Bacteroidales</taxon>
        <taxon>Tannerellaceae</taxon>
        <taxon>Parabacteroides</taxon>
    </lineage>
</organism>
<dbReference type="RefSeq" id="WP_021863064.1">
    <property type="nucleotide sequence ID" value="NZ_CAJLBM010000020.1"/>
</dbReference>
<name>A0A9Q5SRI9_9BACT</name>
<evidence type="ECO:0000256" key="1">
    <source>
        <dbReference type="ARBA" id="ARBA00022729"/>
    </source>
</evidence>
<comment type="caution">
    <text evidence="4">The sequence shown here is derived from an EMBL/GenBank/DDBJ whole genome shotgun (WGS) entry which is preliminary data.</text>
</comment>
<reference evidence="5" key="1">
    <citation type="submission" date="2017-04" db="EMBL/GenBank/DDBJ databases">
        <title>Function of individual gut microbiota members based on whole genome sequencing of pure cultures obtained from chicken caecum.</title>
        <authorList>
            <person name="Medvecky M."/>
            <person name="Cejkova D."/>
            <person name="Polansky O."/>
            <person name="Karasova D."/>
            <person name="Kubasova T."/>
            <person name="Cizek A."/>
            <person name="Rychlik I."/>
        </authorList>
    </citation>
    <scope>NUCLEOTIDE SEQUENCE [LARGE SCALE GENOMIC DNA]</scope>
    <source>
        <strain evidence="5">An42</strain>
    </source>
</reference>
<dbReference type="PANTHER" id="PTHR35038">
    <property type="entry name" value="DISSIMILATORY SULFITE REDUCTASE SIRA"/>
    <property type="match status" value="1"/>
</dbReference>
<keyword evidence="2" id="KW-0812">Transmembrane</keyword>
<dbReference type="InterPro" id="IPR023155">
    <property type="entry name" value="Cyt_c-552/4"/>
</dbReference>
<sequence length="311" mass="35038">MKTRYWIGLVVTGGIIAGLAGYKVYVSLDPDLTCAQCHEVTSACQLWKSSAHSDVRCVDCHGTALSGGIKGLAEKTGMIYSHFTKKQTNEDVSLNEEQVLAVADRCAVCHQAEQAAWESGAHSTTYKDIFMDVEHNRMEKPYWDCFRCHGMHYDGTIHDLMSLEGKAEDWHLKNASQADRPAMTCLACHQVHAEQPQNKPYVAKNEKERAVSLTDTRSPATALYMRSEKRHLPSDKLYRTTMFDKDSVVKVSDDPNAWLCMQCHAPNNRREVGSEDDKTPTGLYEGMSCLDCHNPHSNQLKNNYRNVHLKK</sequence>
<protein>
    <recommendedName>
        <fullName evidence="3">Cytochrome c-552/4 domain-containing protein</fullName>
    </recommendedName>
</protein>
<dbReference type="SUPFAM" id="SSF48695">
    <property type="entry name" value="Multiheme cytochromes"/>
    <property type="match status" value="1"/>
</dbReference>
<dbReference type="Pfam" id="PF13435">
    <property type="entry name" value="Cytochrome_C554"/>
    <property type="match status" value="1"/>
</dbReference>
<dbReference type="Proteomes" id="UP000195975">
    <property type="component" value="Unassembled WGS sequence"/>
</dbReference>
<dbReference type="Gene3D" id="1.10.287.3080">
    <property type="match status" value="1"/>
</dbReference>
<feature type="transmembrane region" description="Helical" evidence="2">
    <location>
        <begin position="5"/>
        <end position="25"/>
    </location>
</feature>
<evidence type="ECO:0000259" key="3">
    <source>
        <dbReference type="Pfam" id="PF13435"/>
    </source>
</evidence>
<keyword evidence="2" id="KW-1133">Transmembrane helix</keyword>
<evidence type="ECO:0000313" key="4">
    <source>
        <dbReference type="EMBL" id="OUO05395.1"/>
    </source>
</evidence>
<gene>
    <name evidence="4" type="ORF">B5F96_08510</name>
</gene>